<dbReference type="PANTHER" id="PTHR21261:SF8">
    <property type="entry name" value="BEATEN PATH IA, ISOFORM B-RELATED"/>
    <property type="match status" value="1"/>
</dbReference>
<gene>
    <name evidence="5" type="primary">beat-Ia</name>
</gene>
<dbReference type="GeneID" id="108012104"/>
<evidence type="ECO:0000313" key="5">
    <source>
        <dbReference type="RefSeq" id="XP_036678671.3"/>
    </source>
</evidence>
<dbReference type="PANTHER" id="PTHR21261">
    <property type="entry name" value="BEAT PROTEIN"/>
    <property type="match status" value="1"/>
</dbReference>
<keyword evidence="4" id="KW-1185">Reference proteome</keyword>
<proteinExistence type="predicted"/>
<dbReference type="AlphaFoldDB" id="A0AB40AFM9"/>
<name>A0AB40AFM9_DROSZ</name>
<sequence length="438" mass="49272">MRFPQIVYQTALTTILLAITSELTEALRDVRVRVPHAVRRSEKAILKCFYDIEDDSLYSVKWYKGRREFYRYTPKETPPMKVFHFPGVKVRRVSSNESQVVLDAVTMATSGKYSCEVSADAPSFHTLIAAAELEVIETPHNAPFISGIRPRYRVGDILRGNCTSRHSRPAANLTWTVNNEEVNPSLVRHHKILRDARNDMETAIVGIHFVVTDQHFDNGKLKLRCSAQLHDIYWKTTEKIVLEADLFPKHGSVANGNHVNPDDFYDQYALHEDHSQNKKNSYLTQFQDFLFYHFVPSGEEDDGTEGGLGDGGAAWRGAGSSSSRSSQSRWMVGGSLMAVLSWTLARQLVSPLQAVMTKVGGAACNASGRCTIRRTRPLGMRVIVTKQKQRQRQRQKQQEEKSCLRVSKCSWKGCGCGCGWGCSIGIGRTNSRCIRQLT</sequence>
<feature type="signal peptide" evidence="2">
    <location>
        <begin position="1"/>
        <end position="26"/>
    </location>
</feature>
<reference evidence="5" key="1">
    <citation type="submission" date="2025-08" db="UniProtKB">
        <authorList>
            <consortium name="RefSeq"/>
        </authorList>
    </citation>
    <scope>IDENTIFICATION</scope>
</reference>
<dbReference type="SUPFAM" id="SSF48726">
    <property type="entry name" value="Immunoglobulin"/>
    <property type="match status" value="1"/>
</dbReference>
<evidence type="ECO:0000256" key="2">
    <source>
        <dbReference type="SAM" id="SignalP"/>
    </source>
</evidence>
<feature type="domain" description="Ig-like" evidence="3">
    <location>
        <begin position="4"/>
        <end position="125"/>
    </location>
</feature>
<dbReference type="InterPro" id="IPR013783">
    <property type="entry name" value="Ig-like_fold"/>
</dbReference>
<accession>A0AB40AFM9</accession>
<dbReference type="PROSITE" id="PS50835">
    <property type="entry name" value="IG_LIKE"/>
    <property type="match status" value="1"/>
</dbReference>
<keyword evidence="2" id="KW-0732">Signal</keyword>
<dbReference type="GO" id="GO:0008045">
    <property type="term" value="P:motor neuron axon guidance"/>
    <property type="evidence" value="ECO:0007669"/>
    <property type="project" value="TreeGrafter"/>
</dbReference>
<dbReference type="Gene3D" id="2.60.40.10">
    <property type="entry name" value="Immunoglobulins"/>
    <property type="match status" value="2"/>
</dbReference>
<evidence type="ECO:0000256" key="1">
    <source>
        <dbReference type="SAM" id="MobiDB-lite"/>
    </source>
</evidence>
<dbReference type="Pfam" id="PF00047">
    <property type="entry name" value="ig"/>
    <property type="match status" value="1"/>
</dbReference>
<dbReference type="InterPro" id="IPR007110">
    <property type="entry name" value="Ig-like_dom"/>
</dbReference>
<dbReference type="RefSeq" id="XP_036678671.3">
    <property type="nucleotide sequence ID" value="XM_036822776.3"/>
</dbReference>
<dbReference type="InterPro" id="IPR036179">
    <property type="entry name" value="Ig-like_dom_sf"/>
</dbReference>
<feature type="chain" id="PRO_5046843204" evidence="2">
    <location>
        <begin position="27"/>
        <end position="438"/>
    </location>
</feature>
<evidence type="ECO:0000259" key="3">
    <source>
        <dbReference type="PROSITE" id="PS50835"/>
    </source>
</evidence>
<evidence type="ECO:0000313" key="4">
    <source>
        <dbReference type="Proteomes" id="UP001652628"/>
    </source>
</evidence>
<feature type="compositionally biased region" description="Gly residues" evidence="1">
    <location>
        <begin position="305"/>
        <end position="314"/>
    </location>
</feature>
<feature type="compositionally biased region" description="Low complexity" evidence="1">
    <location>
        <begin position="315"/>
        <end position="327"/>
    </location>
</feature>
<dbReference type="Proteomes" id="UP001652628">
    <property type="component" value="Chromosome 2L"/>
</dbReference>
<dbReference type="InterPro" id="IPR013151">
    <property type="entry name" value="Immunoglobulin_dom"/>
</dbReference>
<feature type="region of interest" description="Disordered" evidence="1">
    <location>
        <begin position="301"/>
        <end position="327"/>
    </location>
</feature>
<organism evidence="4 5">
    <name type="scientific">Drosophila suzukii</name>
    <name type="common">Spotted-wing drosophila fruit fly</name>
    <dbReference type="NCBI Taxonomy" id="28584"/>
    <lineage>
        <taxon>Eukaryota</taxon>
        <taxon>Metazoa</taxon>
        <taxon>Ecdysozoa</taxon>
        <taxon>Arthropoda</taxon>
        <taxon>Hexapoda</taxon>
        <taxon>Insecta</taxon>
        <taxon>Pterygota</taxon>
        <taxon>Neoptera</taxon>
        <taxon>Endopterygota</taxon>
        <taxon>Diptera</taxon>
        <taxon>Brachycera</taxon>
        <taxon>Muscomorpha</taxon>
        <taxon>Ephydroidea</taxon>
        <taxon>Drosophilidae</taxon>
        <taxon>Drosophila</taxon>
        <taxon>Sophophora</taxon>
    </lineage>
</organism>
<protein>
    <submittedName>
        <fullName evidence="5">Uncharacterized protein beat-Ia isoform X1</fullName>
    </submittedName>
</protein>